<sequence>MSEQQEHRRSTRGGVKKRASSSGRVLAAGTSRLEVCWLHIGFMEPRARQTIASQVDTWTRVLATACDLWRKSFSLVGFACRCVAVLLCWLRQHSEITQWSRPR</sequence>
<evidence type="ECO:0000313" key="3">
    <source>
        <dbReference type="Proteomes" id="UP000729402"/>
    </source>
</evidence>
<evidence type="ECO:0000256" key="1">
    <source>
        <dbReference type="SAM" id="MobiDB-lite"/>
    </source>
</evidence>
<name>A0A8J5WQJ9_ZIZPA</name>
<reference evidence="2" key="2">
    <citation type="submission" date="2021-02" db="EMBL/GenBank/DDBJ databases">
        <authorList>
            <person name="Kimball J.A."/>
            <person name="Haas M.W."/>
            <person name="Macchietto M."/>
            <person name="Kono T."/>
            <person name="Duquette J."/>
            <person name="Shao M."/>
        </authorList>
    </citation>
    <scope>NUCLEOTIDE SEQUENCE</scope>
    <source>
        <tissue evidence="2">Fresh leaf tissue</tissue>
    </source>
</reference>
<comment type="caution">
    <text evidence="2">The sequence shown here is derived from an EMBL/GenBank/DDBJ whole genome shotgun (WGS) entry which is preliminary data.</text>
</comment>
<keyword evidence="3" id="KW-1185">Reference proteome</keyword>
<gene>
    <name evidence="2" type="ORF">GUJ93_ZPchr0013g35035</name>
</gene>
<reference evidence="2" key="1">
    <citation type="journal article" date="2021" name="bioRxiv">
        <title>Whole Genome Assembly and Annotation of Northern Wild Rice, Zizania palustris L., Supports a Whole Genome Duplication in the Zizania Genus.</title>
        <authorList>
            <person name="Haas M."/>
            <person name="Kono T."/>
            <person name="Macchietto M."/>
            <person name="Millas R."/>
            <person name="McGilp L."/>
            <person name="Shao M."/>
            <person name="Duquette J."/>
            <person name="Hirsch C.N."/>
            <person name="Kimball J."/>
        </authorList>
    </citation>
    <scope>NUCLEOTIDE SEQUENCE</scope>
    <source>
        <tissue evidence="2">Fresh leaf tissue</tissue>
    </source>
</reference>
<evidence type="ECO:0000313" key="2">
    <source>
        <dbReference type="EMBL" id="KAG8095720.1"/>
    </source>
</evidence>
<organism evidence="2 3">
    <name type="scientific">Zizania palustris</name>
    <name type="common">Northern wild rice</name>
    <dbReference type="NCBI Taxonomy" id="103762"/>
    <lineage>
        <taxon>Eukaryota</taxon>
        <taxon>Viridiplantae</taxon>
        <taxon>Streptophyta</taxon>
        <taxon>Embryophyta</taxon>
        <taxon>Tracheophyta</taxon>
        <taxon>Spermatophyta</taxon>
        <taxon>Magnoliopsida</taxon>
        <taxon>Liliopsida</taxon>
        <taxon>Poales</taxon>
        <taxon>Poaceae</taxon>
        <taxon>BOP clade</taxon>
        <taxon>Oryzoideae</taxon>
        <taxon>Oryzeae</taxon>
        <taxon>Zizaniinae</taxon>
        <taxon>Zizania</taxon>
    </lineage>
</organism>
<feature type="compositionally biased region" description="Basic residues" evidence="1">
    <location>
        <begin position="9"/>
        <end position="19"/>
    </location>
</feature>
<proteinExistence type="predicted"/>
<dbReference type="AlphaFoldDB" id="A0A8J5WQJ9"/>
<protein>
    <submittedName>
        <fullName evidence="2">Uncharacterized protein</fullName>
    </submittedName>
</protein>
<dbReference type="Proteomes" id="UP000729402">
    <property type="component" value="Unassembled WGS sequence"/>
</dbReference>
<accession>A0A8J5WQJ9</accession>
<dbReference type="EMBL" id="JAAALK010000079">
    <property type="protein sequence ID" value="KAG8095720.1"/>
    <property type="molecule type" value="Genomic_DNA"/>
</dbReference>
<feature type="region of interest" description="Disordered" evidence="1">
    <location>
        <begin position="1"/>
        <end position="24"/>
    </location>
</feature>